<feature type="non-terminal residue" evidence="1">
    <location>
        <position position="53"/>
    </location>
</feature>
<proteinExistence type="predicted"/>
<evidence type="ECO:0000313" key="1">
    <source>
        <dbReference type="EMBL" id="KAJ9175139.1"/>
    </source>
</evidence>
<dbReference type="EMBL" id="JARPOI010000008">
    <property type="protein sequence ID" value="KAJ9175139.1"/>
    <property type="molecule type" value="Genomic_DNA"/>
</dbReference>
<accession>A0ABQ9M4H1</accession>
<reference evidence="1 2" key="1">
    <citation type="journal article" date="2023" name="Plant Biotechnol. J.">
        <title>Chromosome-level wild Hevea brasiliensis genome provides new tools for genomic-assisted breeding and valuable loci to elevate rubber yield.</title>
        <authorList>
            <person name="Cheng H."/>
            <person name="Song X."/>
            <person name="Hu Y."/>
            <person name="Wu T."/>
            <person name="Yang Q."/>
            <person name="An Z."/>
            <person name="Feng S."/>
            <person name="Deng Z."/>
            <person name="Wu W."/>
            <person name="Zeng X."/>
            <person name="Tu M."/>
            <person name="Wang X."/>
            <person name="Huang H."/>
        </authorList>
    </citation>
    <scope>NUCLEOTIDE SEQUENCE [LARGE SCALE GENOMIC DNA]</scope>
    <source>
        <strain evidence="1">MT/VB/25A 57/8</strain>
    </source>
</reference>
<dbReference type="Proteomes" id="UP001174677">
    <property type="component" value="Chromosome 8"/>
</dbReference>
<gene>
    <name evidence="1" type="ORF">P3X46_013720</name>
</gene>
<name>A0ABQ9M4H1_HEVBR</name>
<comment type="caution">
    <text evidence="1">The sequence shown here is derived from an EMBL/GenBank/DDBJ whole genome shotgun (WGS) entry which is preliminary data.</text>
</comment>
<evidence type="ECO:0000313" key="2">
    <source>
        <dbReference type="Proteomes" id="UP001174677"/>
    </source>
</evidence>
<organism evidence="1 2">
    <name type="scientific">Hevea brasiliensis</name>
    <name type="common">Para rubber tree</name>
    <name type="synonym">Siphonia brasiliensis</name>
    <dbReference type="NCBI Taxonomy" id="3981"/>
    <lineage>
        <taxon>Eukaryota</taxon>
        <taxon>Viridiplantae</taxon>
        <taxon>Streptophyta</taxon>
        <taxon>Embryophyta</taxon>
        <taxon>Tracheophyta</taxon>
        <taxon>Spermatophyta</taxon>
        <taxon>Magnoliopsida</taxon>
        <taxon>eudicotyledons</taxon>
        <taxon>Gunneridae</taxon>
        <taxon>Pentapetalae</taxon>
        <taxon>rosids</taxon>
        <taxon>fabids</taxon>
        <taxon>Malpighiales</taxon>
        <taxon>Euphorbiaceae</taxon>
        <taxon>Crotonoideae</taxon>
        <taxon>Micrandreae</taxon>
        <taxon>Hevea</taxon>
    </lineage>
</organism>
<keyword evidence="2" id="KW-1185">Reference proteome</keyword>
<protein>
    <submittedName>
        <fullName evidence="1">Uncharacterized protein</fullName>
    </submittedName>
</protein>
<sequence>MPNLEELQVNEPQHEDLPKEWRFHRNHPQEDIIDDPSQRMMTRAQLRRYFGNV</sequence>